<name>A0A645AMG6_9ZZZZ</name>
<proteinExistence type="predicted"/>
<accession>A0A645AMG6</accession>
<gene>
    <name evidence="1" type="ORF">SDC9_101088</name>
</gene>
<sequence>MCISQMRKEAQNQASVLLRKMPYGVVLVDENLRIIDTNEKFIEQGGEEIAMISEALGGLTGADLKKIIPYHKYFTAALHSGEDTSEFDIRDGQNNIHLSIVSIQPNKLVCGIIQNMDDSQLMKEIISDKIREVIKQNAESVQRIAYILGESASFTESVLKSVIDKDNKQ</sequence>
<organism evidence="1">
    <name type="scientific">bioreactor metagenome</name>
    <dbReference type="NCBI Taxonomy" id="1076179"/>
    <lineage>
        <taxon>unclassified sequences</taxon>
        <taxon>metagenomes</taxon>
        <taxon>ecological metagenomes</taxon>
    </lineage>
</organism>
<dbReference type="Gene3D" id="3.30.450.20">
    <property type="entry name" value="PAS domain"/>
    <property type="match status" value="1"/>
</dbReference>
<dbReference type="EMBL" id="VSSQ01014741">
    <property type="protein sequence ID" value="MPM54310.1"/>
    <property type="molecule type" value="Genomic_DNA"/>
</dbReference>
<comment type="caution">
    <text evidence="1">The sequence shown here is derived from an EMBL/GenBank/DDBJ whole genome shotgun (WGS) entry which is preliminary data.</text>
</comment>
<evidence type="ECO:0008006" key="2">
    <source>
        <dbReference type="Google" id="ProtNLM"/>
    </source>
</evidence>
<reference evidence="1" key="1">
    <citation type="submission" date="2019-08" db="EMBL/GenBank/DDBJ databases">
        <authorList>
            <person name="Kucharzyk K."/>
            <person name="Murdoch R.W."/>
            <person name="Higgins S."/>
            <person name="Loffler F."/>
        </authorList>
    </citation>
    <scope>NUCLEOTIDE SEQUENCE</scope>
</reference>
<dbReference type="AlphaFoldDB" id="A0A645AMG6"/>
<evidence type="ECO:0000313" key="1">
    <source>
        <dbReference type="EMBL" id="MPM54310.1"/>
    </source>
</evidence>
<protein>
    <recommendedName>
        <fullName evidence="2">PAS domain-containing protein</fullName>
    </recommendedName>
</protein>